<feature type="compositionally biased region" description="Basic and acidic residues" evidence="7">
    <location>
        <begin position="1361"/>
        <end position="1375"/>
    </location>
</feature>
<protein>
    <submittedName>
        <fullName evidence="10">Uncharacterized protein</fullName>
    </submittedName>
</protein>
<evidence type="ECO:0000259" key="8">
    <source>
        <dbReference type="PROSITE" id="PS50016"/>
    </source>
</evidence>
<comment type="caution">
    <text evidence="10">The sequence shown here is derived from an EMBL/GenBank/DDBJ whole genome shotgun (WGS) entry which is preliminary data.</text>
</comment>
<dbReference type="Pfam" id="PF00628">
    <property type="entry name" value="PHD"/>
    <property type="match status" value="1"/>
</dbReference>
<dbReference type="CDD" id="cd15532">
    <property type="entry name" value="PHD2_CHD_II"/>
    <property type="match status" value="1"/>
</dbReference>
<feature type="region of interest" description="Disordered" evidence="7">
    <location>
        <begin position="1223"/>
        <end position="1249"/>
    </location>
</feature>
<evidence type="ECO:0000313" key="11">
    <source>
        <dbReference type="Proteomes" id="UP001054252"/>
    </source>
</evidence>
<dbReference type="PROSITE" id="PS50016">
    <property type="entry name" value="ZF_PHD_2"/>
    <property type="match status" value="1"/>
</dbReference>
<dbReference type="Pfam" id="PF16135">
    <property type="entry name" value="TDBD"/>
    <property type="match status" value="1"/>
</dbReference>
<dbReference type="InterPro" id="IPR013083">
    <property type="entry name" value="Znf_RING/FYVE/PHD"/>
</dbReference>
<comment type="subcellular location">
    <subcellularLocation>
        <location evidence="1">Nucleus</location>
    </subcellularLocation>
</comment>
<dbReference type="InterPro" id="IPR011011">
    <property type="entry name" value="Znf_FYVE_PHD"/>
</dbReference>
<accession>A0AAV5ITY5</accession>
<gene>
    <name evidence="10" type="ORF">SLEP1_g14565</name>
</gene>
<dbReference type="InterPro" id="IPR019787">
    <property type="entry name" value="Znf_PHD-finger"/>
</dbReference>
<dbReference type="GO" id="GO:0016747">
    <property type="term" value="F:acyltransferase activity, transferring groups other than amino-acyl groups"/>
    <property type="evidence" value="ECO:0007669"/>
    <property type="project" value="InterPro"/>
</dbReference>
<evidence type="ECO:0000256" key="2">
    <source>
        <dbReference type="ARBA" id="ARBA00022723"/>
    </source>
</evidence>
<dbReference type="SUPFAM" id="SSF57903">
    <property type="entry name" value="FYVE/PHD zinc finger"/>
    <property type="match status" value="1"/>
</dbReference>
<dbReference type="InterPro" id="IPR001965">
    <property type="entry name" value="Znf_PHD"/>
</dbReference>
<dbReference type="InterPro" id="IPR032308">
    <property type="entry name" value="TDBD"/>
</dbReference>
<evidence type="ECO:0000256" key="4">
    <source>
        <dbReference type="ARBA" id="ARBA00022833"/>
    </source>
</evidence>
<dbReference type="GO" id="GO:0008270">
    <property type="term" value="F:zinc ion binding"/>
    <property type="evidence" value="ECO:0007669"/>
    <property type="project" value="UniProtKB-KW"/>
</dbReference>
<organism evidence="10 11">
    <name type="scientific">Rubroshorea leprosula</name>
    <dbReference type="NCBI Taxonomy" id="152421"/>
    <lineage>
        <taxon>Eukaryota</taxon>
        <taxon>Viridiplantae</taxon>
        <taxon>Streptophyta</taxon>
        <taxon>Embryophyta</taxon>
        <taxon>Tracheophyta</taxon>
        <taxon>Spermatophyta</taxon>
        <taxon>Magnoliopsida</taxon>
        <taxon>eudicotyledons</taxon>
        <taxon>Gunneridae</taxon>
        <taxon>Pentapetalae</taxon>
        <taxon>rosids</taxon>
        <taxon>malvids</taxon>
        <taxon>Malvales</taxon>
        <taxon>Dipterocarpaceae</taxon>
        <taxon>Rubroshorea</taxon>
    </lineage>
</organism>
<keyword evidence="2" id="KW-0479">Metal-binding</keyword>
<keyword evidence="3 6" id="KW-0863">Zinc-finger</keyword>
<dbReference type="InterPro" id="IPR000182">
    <property type="entry name" value="GNAT_dom"/>
</dbReference>
<dbReference type="Proteomes" id="UP001054252">
    <property type="component" value="Unassembled WGS sequence"/>
</dbReference>
<evidence type="ECO:0000256" key="3">
    <source>
        <dbReference type="ARBA" id="ARBA00022771"/>
    </source>
</evidence>
<keyword evidence="5" id="KW-0539">Nucleus</keyword>
<feature type="domain" description="N-acetyltransferase" evidence="9">
    <location>
        <begin position="1050"/>
        <end position="1220"/>
    </location>
</feature>
<dbReference type="SUPFAM" id="SSF55729">
    <property type="entry name" value="Acyl-CoA N-acyltransferases (Nat)"/>
    <property type="match status" value="1"/>
</dbReference>
<name>A0AAV5ITY5_9ROSI</name>
<dbReference type="SMART" id="SM00249">
    <property type="entry name" value="PHD"/>
    <property type="match status" value="2"/>
</dbReference>
<sequence>MSFTTEIEAVRDDGFEGSPDEHRIFKEVFFGNDTGSSSKRCLVTGLINFESEHTKNVDTSLCSNSENSDVTSPSSSSFVERQALTETHEQNMSVKHMKYSANEISKGKAERDNILTKSLKQKETVTGLSCPPTESACQNVTLHLVESSSQGVTYGCYLLKQRGEMVRRFDMDVKKSRLQKSDARVHKEVVVCKAIASPVSQESFASRLVDASQSATALEKFDCPLPEEKPGEFDLPGLDESSISLETDSKKDPRLLLQSHAFGLLRQAGWSIEKRKRPCRKYVDTIYRSPKGRVFREFSRAWRSFGQSLLADRYNFIIKENDGRLYTDISQLWSDLLNTLKDIEKESNQTNLSDALVHWWNVLDPFVTLVFIDRKIGSLRKGVEVKAARSLVSDMTKKNDVDTALNIMDTAGNIFSQGEVLAHLCDSSLPCKSSLTASERSNHACDKQSGDRIFSKYCCEKDSGLVNCLTGISICVADRVGRGMVDTANESETFGSKINCINMTSLPACGSDSTCVQSDSSHYRDLVGSEYINNMFGGFEPISPNQDSNPSFPSSCKLTSQPNVETSKQFLGDVSVESQEEKNETFNIPGIWQVGSYLHHSLGNHPPIHLSVDLICSENSEEECDKGTEASEFETEDKSSLAVVHLRKAYRKSKRVSRIKLTTLYQSEVLCSNSLDQSEQQDVHANQTELKLKVQESHVTKGGHKKSSSLGSSLRQVEKKGSKFKKIHRDFVGCKDGRKKSTKCQIKDDDLLVSAIIRNKDIGFGVTKSKGKGGKSRAWTKLKNKKGSCRLLPRSTGKVGKHFTDIKWYNFESRTVLAWLILAQVISLNDIIQYRNPKNGTVLKDGLVTWRGIICKCCNRMLSVSEFKIHAGFKLNCPCLNLFTESGKSLTLCQLQAWSDEYKTRKSQNQIVEPNDDRNDDSCGVCGDGGELICCDNCPSTFHQRCLSIEEVPEGSWYCSNCTCQICGKLVNDKDLSGTLEGFKCSQCEHKYHVACLKDKSMFEAKFSGPWFCGKNCEKVYTGLNSRLGIINPIANGFSWTLLRCIQEDQQVRSAKRLALKAECNSKLAVALSIMEECFQSMVDPRTGVHMIPQVLYSWGSDFARLNFCGFYTVVLEKGDALISVASIRIHGTAVAEMPLIATCSNHRRLGMCRRLMDVIEEMLMSFKVEKIVIAAIPSLVETWTVGFGFKLMEDEEKETLNNINLMVFPGTVLLKKPLYQSPKSNREARSDDPSPSGQGQSVEMGISPFGDSPTELVELLGNNCFLDETNVNVEEFDIGGEMELTNNDSGRPSNKLHMGVVETTISDACITLEPVHNESVQQPENYSWTKLENRNTGNKITHDPKVGTVPETGYAPQSDDVCHDNDASTETKDWEESEQQPDCNHFDNADAEIDIIMD</sequence>
<dbReference type="PANTHER" id="PTHR46508">
    <property type="entry name" value="PHD FINGER FAMILY PROTEIN"/>
    <property type="match status" value="1"/>
</dbReference>
<feature type="domain" description="PHD-type" evidence="8">
    <location>
        <begin position="920"/>
        <end position="965"/>
    </location>
</feature>
<dbReference type="Pfam" id="PF23209">
    <property type="entry name" value="IDM1_C"/>
    <property type="match status" value="1"/>
</dbReference>
<dbReference type="EMBL" id="BPVZ01000018">
    <property type="protein sequence ID" value="GKV02086.1"/>
    <property type="molecule type" value="Genomic_DNA"/>
</dbReference>
<evidence type="ECO:0000256" key="5">
    <source>
        <dbReference type="ARBA" id="ARBA00023242"/>
    </source>
</evidence>
<keyword evidence="11" id="KW-1185">Reference proteome</keyword>
<evidence type="ECO:0000259" key="9">
    <source>
        <dbReference type="PROSITE" id="PS51186"/>
    </source>
</evidence>
<evidence type="ECO:0000313" key="10">
    <source>
        <dbReference type="EMBL" id="GKV02086.1"/>
    </source>
</evidence>
<feature type="region of interest" description="Disordered" evidence="7">
    <location>
        <begin position="1334"/>
        <end position="1386"/>
    </location>
</feature>
<dbReference type="FunFam" id="3.30.40.10:FF:000465">
    <property type="entry name" value="Increased DNA methylation 1"/>
    <property type="match status" value="1"/>
</dbReference>
<evidence type="ECO:0000256" key="7">
    <source>
        <dbReference type="SAM" id="MobiDB-lite"/>
    </source>
</evidence>
<proteinExistence type="predicted"/>
<evidence type="ECO:0000256" key="6">
    <source>
        <dbReference type="PROSITE-ProRule" id="PRU00146"/>
    </source>
</evidence>
<dbReference type="GO" id="GO:0005634">
    <property type="term" value="C:nucleus"/>
    <property type="evidence" value="ECO:0007669"/>
    <property type="project" value="UniProtKB-SubCell"/>
</dbReference>
<dbReference type="InterPro" id="IPR016181">
    <property type="entry name" value="Acyl_CoA_acyltransferase"/>
</dbReference>
<reference evidence="10 11" key="1">
    <citation type="journal article" date="2021" name="Commun. Biol.">
        <title>The genome of Shorea leprosula (Dipterocarpaceae) highlights the ecological relevance of drought in aseasonal tropical rainforests.</title>
        <authorList>
            <person name="Ng K.K.S."/>
            <person name="Kobayashi M.J."/>
            <person name="Fawcett J.A."/>
            <person name="Hatakeyama M."/>
            <person name="Paape T."/>
            <person name="Ng C.H."/>
            <person name="Ang C.C."/>
            <person name="Tnah L.H."/>
            <person name="Lee C.T."/>
            <person name="Nishiyama T."/>
            <person name="Sese J."/>
            <person name="O'Brien M.J."/>
            <person name="Copetti D."/>
            <person name="Mohd Noor M.I."/>
            <person name="Ong R.C."/>
            <person name="Putra M."/>
            <person name="Sireger I.Z."/>
            <person name="Indrioko S."/>
            <person name="Kosugi Y."/>
            <person name="Izuno A."/>
            <person name="Isagi Y."/>
            <person name="Lee S.L."/>
            <person name="Shimizu K.K."/>
        </authorList>
    </citation>
    <scope>NUCLEOTIDE SEQUENCE [LARGE SCALE GENOMIC DNA]</scope>
    <source>
        <strain evidence="10">214</strain>
    </source>
</reference>
<dbReference type="PROSITE" id="PS51186">
    <property type="entry name" value="GNAT"/>
    <property type="match status" value="1"/>
</dbReference>
<keyword evidence="4" id="KW-0862">Zinc</keyword>
<evidence type="ECO:0000256" key="1">
    <source>
        <dbReference type="ARBA" id="ARBA00004123"/>
    </source>
</evidence>
<dbReference type="Gene3D" id="3.30.40.10">
    <property type="entry name" value="Zinc/RING finger domain, C3HC4 (zinc finger)"/>
    <property type="match status" value="2"/>
</dbReference>
<dbReference type="InterPro" id="IPR056511">
    <property type="entry name" value="IDM1_C"/>
</dbReference>
<dbReference type="PANTHER" id="PTHR46508:SF2">
    <property type="entry name" value="INCREASED DNA METHYLATION 1"/>
    <property type="match status" value="1"/>
</dbReference>